<sequence length="135" mass="14998">MGLWLMQEQSGTVEYLQATLHHLKEWRVVAEKTLEVGDPPFSSQEELEGPFQNLSPEEDLDNAGEKGTKKKQGAGAGARKRKKAGSLFLSEAELTAAREHWNLYCQNLCCVVQHHSYHKGQVLIDASTSGTILAY</sequence>
<feature type="region of interest" description="Disordered" evidence="1">
    <location>
        <begin position="37"/>
        <end position="84"/>
    </location>
</feature>
<dbReference type="AlphaFoldDB" id="A0A5N5Q999"/>
<protein>
    <submittedName>
        <fullName evidence="2">Uncharacterized protein</fullName>
    </submittedName>
</protein>
<evidence type="ECO:0000313" key="2">
    <source>
        <dbReference type="EMBL" id="KAB5587998.1"/>
    </source>
</evidence>
<name>A0A5N5Q999_9AGAM</name>
<evidence type="ECO:0000313" key="3">
    <source>
        <dbReference type="Proteomes" id="UP000383932"/>
    </source>
</evidence>
<dbReference type="OrthoDB" id="3270319at2759"/>
<dbReference type="Proteomes" id="UP000383932">
    <property type="component" value="Unassembled WGS sequence"/>
</dbReference>
<keyword evidence="3" id="KW-1185">Reference proteome</keyword>
<evidence type="ECO:0000256" key="1">
    <source>
        <dbReference type="SAM" id="MobiDB-lite"/>
    </source>
</evidence>
<feature type="compositionally biased region" description="Basic residues" evidence="1">
    <location>
        <begin position="68"/>
        <end position="84"/>
    </location>
</feature>
<organism evidence="2 3">
    <name type="scientific">Ceratobasidium theobromae</name>
    <dbReference type="NCBI Taxonomy" id="1582974"/>
    <lineage>
        <taxon>Eukaryota</taxon>
        <taxon>Fungi</taxon>
        <taxon>Dikarya</taxon>
        <taxon>Basidiomycota</taxon>
        <taxon>Agaricomycotina</taxon>
        <taxon>Agaricomycetes</taxon>
        <taxon>Cantharellales</taxon>
        <taxon>Ceratobasidiaceae</taxon>
        <taxon>Ceratobasidium</taxon>
    </lineage>
</organism>
<accession>A0A5N5Q999</accession>
<gene>
    <name evidence="2" type="ORF">CTheo_8560</name>
</gene>
<dbReference type="EMBL" id="SSOP01000626">
    <property type="protein sequence ID" value="KAB5587998.1"/>
    <property type="molecule type" value="Genomic_DNA"/>
</dbReference>
<comment type="caution">
    <text evidence="2">The sequence shown here is derived from an EMBL/GenBank/DDBJ whole genome shotgun (WGS) entry which is preliminary data.</text>
</comment>
<reference evidence="2 3" key="1">
    <citation type="journal article" date="2019" name="Fungal Biol. Biotechnol.">
        <title>Draft genome sequence of fastidious pathogen Ceratobasidium theobromae, which causes vascular-streak dieback in Theobroma cacao.</title>
        <authorList>
            <person name="Ali S.S."/>
            <person name="Asman A."/>
            <person name="Shao J."/>
            <person name="Firmansyah A.P."/>
            <person name="Susilo A.W."/>
            <person name="Rosmana A."/>
            <person name="McMahon P."/>
            <person name="Junaid M."/>
            <person name="Guest D."/>
            <person name="Kheng T.Y."/>
            <person name="Meinhardt L.W."/>
            <person name="Bailey B.A."/>
        </authorList>
    </citation>
    <scope>NUCLEOTIDE SEQUENCE [LARGE SCALE GENOMIC DNA]</scope>
    <source>
        <strain evidence="2 3">CT2</strain>
    </source>
</reference>
<proteinExistence type="predicted"/>